<feature type="compositionally biased region" description="Acidic residues" evidence="7">
    <location>
        <begin position="137"/>
        <end position="146"/>
    </location>
</feature>
<dbReference type="InterPro" id="IPR027417">
    <property type="entry name" value="P-loop_NTPase"/>
</dbReference>
<dbReference type="Gene3D" id="3.40.50.300">
    <property type="entry name" value="P-loop containing nucleotide triphosphate hydrolases"/>
    <property type="match status" value="1"/>
</dbReference>
<feature type="compositionally biased region" description="Polar residues" evidence="7">
    <location>
        <begin position="50"/>
        <end position="62"/>
    </location>
</feature>
<protein>
    <recommendedName>
        <fullName evidence="3">Origin recognition complex subunit 4</fullName>
    </recommendedName>
</protein>
<comment type="similarity">
    <text evidence="2">Belongs to the ORC4 family.</text>
</comment>
<keyword evidence="10" id="KW-1185">Reference proteome</keyword>
<dbReference type="SUPFAM" id="SSF52540">
    <property type="entry name" value="P-loop containing nucleoside triphosphate hydrolases"/>
    <property type="match status" value="1"/>
</dbReference>
<dbReference type="SMART" id="SM00382">
    <property type="entry name" value="AAA"/>
    <property type="match status" value="1"/>
</dbReference>
<evidence type="ECO:0000256" key="6">
    <source>
        <dbReference type="ARBA" id="ARBA00023242"/>
    </source>
</evidence>
<evidence type="ECO:0000256" key="4">
    <source>
        <dbReference type="ARBA" id="ARBA00022705"/>
    </source>
</evidence>
<reference evidence="9 10" key="1">
    <citation type="submission" date="2024-03" db="EMBL/GenBank/DDBJ databases">
        <title>Genome-scale model development and genomic sequencing of the oleaginous clade Lipomyces.</title>
        <authorList>
            <consortium name="Lawrence Berkeley National Laboratory"/>
            <person name="Czajka J.J."/>
            <person name="Han Y."/>
            <person name="Kim J."/>
            <person name="Mondo S.J."/>
            <person name="Hofstad B.A."/>
            <person name="Robles A."/>
            <person name="Haridas S."/>
            <person name="Riley R."/>
            <person name="LaButti K."/>
            <person name="Pangilinan J."/>
            <person name="Andreopoulos W."/>
            <person name="Lipzen A."/>
            <person name="Yan J."/>
            <person name="Wang M."/>
            <person name="Ng V."/>
            <person name="Grigoriev I.V."/>
            <person name="Spatafora J.W."/>
            <person name="Magnuson J.K."/>
            <person name="Baker S.E."/>
            <person name="Pomraning K.R."/>
        </authorList>
    </citation>
    <scope>NUCLEOTIDE SEQUENCE [LARGE SCALE GENOMIC DNA]</scope>
    <source>
        <strain evidence="9 10">Phaff 52-87</strain>
    </source>
</reference>
<dbReference type="GeneID" id="90037180"/>
<dbReference type="InterPro" id="IPR003593">
    <property type="entry name" value="AAA+_ATPase"/>
</dbReference>
<evidence type="ECO:0000256" key="7">
    <source>
        <dbReference type="SAM" id="MobiDB-lite"/>
    </source>
</evidence>
<evidence type="ECO:0000259" key="8">
    <source>
        <dbReference type="SMART" id="SM00382"/>
    </source>
</evidence>
<evidence type="ECO:0000256" key="3">
    <source>
        <dbReference type="ARBA" id="ARBA00019083"/>
    </source>
</evidence>
<dbReference type="InterPro" id="IPR003959">
    <property type="entry name" value="ATPase_AAA_core"/>
</dbReference>
<keyword evidence="5" id="KW-0238">DNA-binding</keyword>
<dbReference type="Pfam" id="PF14629">
    <property type="entry name" value="ORC4_C"/>
    <property type="match status" value="1"/>
</dbReference>
<dbReference type="InterPro" id="IPR016527">
    <property type="entry name" value="ORC4"/>
</dbReference>
<feature type="compositionally biased region" description="Polar residues" evidence="7">
    <location>
        <begin position="98"/>
        <end position="127"/>
    </location>
</feature>
<accession>A0ABR1FDI7</accession>
<dbReference type="Proteomes" id="UP001498771">
    <property type="component" value="Unassembled WGS sequence"/>
</dbReference>
<dbReference type="EMBL" id="JBBJBU010000001">
    <property type="protein sequence ID" value="KAK7207920.1"/>
    <property type="molecule type" value="Genomic_DNA"/>
</dbReference>
<feature type="region of interest" description="Disordered" evidence="7">
    <location>
        <begin position="182"/>
        <end position="209"/>
    </location>
</feature>
<comment type="subcellular location">
    <subcellularLocation>
        <location evidence="1">Nucleus</location>
    </subcellularLocation>
</comment>
<evidence type="ECO:0000256" key="5">
    <source>
        <dbReference type="ARBA" id="ARBA00023125"/>
    </source>
</evidence>
<dbReference type="Pfam" id="PF00004">
    <property type="entry name" value="AAA"/>
    <property type="match status" value="1"/>
</dbReference>
<feature type="domain" description="AAA+ ATPase" evidence="8">
    <location>
        <begin position="322"/>
        <end position="525"/>
    </location>
</feature>
<evidence type="ECO:0000256" key="1">
    <source>
        <dbReference type="ARBA" id="ARBA00004123"/>
    </source>
</evidence>
<evidence type="ECO:0000313" key="10">
    <source>
        <dbReference type="Proteomes" id="UP001498771"/>
    </source>
</evidence>
<gene>
    <name evidence="9" type="ORF">BZA70DRAFT_272507</name>
</gene>
<evidence type="ECO:0000313" key="9">
    <source>
        <dbReference type="EMBL" id="KAK7207920.1"/>
    </source>
</evidence>
<keyword evidence="6" id="KW-0539">Nucleus</keyword>
<feature type="region of interest" description="Disordered" evidence="7">
    <location>
        <begin position="1"/>
        <end position="162"/>
    </location>
</feature>
<dbReference type="PANTHER" id="PTHR12087">
    <property type="entry name" value="ORIGIN RECOGNITION COMPLEX SUBUNIT 4"/>
    <property type="match status" value="1"/>
</dbReference>
<organism evidence="9 10">
    <name type="scientific">Myxozyma melibiosi</name>
    <dbReference type="NCBI Taxonomy" id="54550"/>
    <lineage>
        <taxon>Eukaryota</taxon>
        <taxon>Fungi</taxon>
        <taxon>Dikarya</taxon>
        <taxon>Ascomycota</taxon>
        <taxon>Saccharomycotina</taxon>
        <taxon>Lipomycetes</taxon>
        <taxon>Lipomycetales</taxon>
        <taxon>Lipomycetaceae</taxon>
        <taxon>Myxozyma</taxon>
    </lineage>
</organism>
<dbReference type="RefSeq" id="XP_064770953.1">
    <property type="nucleotide sequence ID" value="XM_064911668.1"/>
</dbReference>
<sequence length="640" mass="69532">MATRRTPRSTSSPGGGASLDREKPSTSLSESSRMRSRRRAAASDSRSVSPTPTRGRQSLSNVSPSPSTSRTRRIRTPTTEPDQVASAENSDRSRTKRVSITTPSPRKSDLSASRKSIDTTTPEVTPTKQSRKRRREEDDEEQDDESTSLAAEKSDGEKSLLSAVKNSGRKLLGSLADVIAPKRPKVSAGQPHPDPAPESDSEDGNSIASSTALATEEIQLISAEKEGMATPMETGSTSSSSEFLRQNNSDELTDIQKVKRRVLGQLNGRLRPRMVGLETVYGYDCHLIEQTILAPIHAAAMAKPDANTSASAASISLASFHGGNSALLLGPRGSGKSLVIDSVLADLHRKYRGHFITVRLSGLAQTDDKLALHEIALQIERGRRGIEEGETADGGRRVYRRQSANRTLSRLVTMLSGRSGLEEAKIDNDDERDDEDDDDNGAVVSVVIILDEFERFATMQNRQTLLYNLLDAAQSPRYSATSSGKTRAPSMCIIGMSSRMTAPEMLEKRVRSRFSHRVVLIPHPSEVEKFWSICEAAATLESGKAASVSDEVAQTWNTEVQKLSKAPSVQRLIRRVFATTRDPRQVHVQLAMCVRGCTDALSLSAELVTRLDLGATEGAGAMERVAGKKAVRLTAGHLFF</sequence>
<evidence type="ECO:0000256" key="2">
    <source>
        <dbReference type="ARBA" id="ARBA00005334"/>
    </source>
</evidence>
<proteinExistence type="inferred from homology"/>
<dbReference type="InterPro" id="IPR032705">
    <property type="entry name" value="ORC4_C"/>
</dbReference>
<dbReference type="PANTHER" id="PTHR12087:SF0">
    <property type="entry name" value="ORIGIN RECOGNITION COMPLEX SUBUNIT 4"/>
    <property type="match status" value="1"/>
</dbReference>
<name>A0ABR1FDI7_9ASCO</name>
<keyword evidence="4" id="KW-0235">DNA replication</keyword>
<comment type="caution">
    <text evidence="9">The sequence shown here is derived from an EMBL/GenBank/DDBJ whole genome shotgun (WGS) entry which is preliminary data.</text>
</comment>